<comment type="caution">
    <text evidence="3">The sequence shown here is derived from an EMBL/GenBank/DDBJ whole genome shotgun (WGS) entry which is preliminary data.</text>
</comment>
<dbReference type="RefSeq" id="WP_317722452.1">
    <property type="nucleotide sequence ID" value="NZ_JAWLVK010000030.1"/>
</dbReference>
<sequence length="388" mass="40339">MSLPPPDPFGSESAAGGGGVPPQWAPQQSAGPGGSVPGGQAPWGSQEQWAGGLAPSSGGGKAKWVLGGLAVVLAIALAVVVTVLVVKPDTGTPAGPLNAGGDSSASEFASANDTGPISIITEDPSCAAWIPINNTFSDSSKNGWLNRDPSIPVGAWSSEQRKQYEEVGQAMRAAADQTEALVKLTTHRVMRQLYEQFIVYARAYAEAVPSYTPRDDALARAASLASRSLSGICQAISFGSAAARAPLVSEGAAPSSAVQSGDLANPKRFLTSPDPVCPDWKAADDQFLAEVADWLKTSPDTSAAQRSPEEKALNEAAIPVMRESADRLEELGRRSDNQVLEDFAILAAQYRRAYAQAIPTYTSADKHLYDASVFTVGVVIQACNAAAG</sequence>
<keyword evidence="2" id="KW-0472">Membrane</keyword>
<keyword evidence="2" id="KW-1133">Transmembrane helix</keyword>
<evidence type="ECO:0000256" key="1">
    <source>
        <dbReference type="SAM" id="MobiDB-lite"/>
    </source>
</evidence>
<protein>
    <submittedName>
        <fullName evidence="3">Uncharacterized protein</fullName>
    </submittedName>
</protein>
<dbReference type="Proteomes" id="UP001186041">
    <property type="component" value="Unassembled WGS sequence"/>
</dbReference>
<feature type="compositionally biased region" description="Polar residues" evidence="1">
    <location>
        <begin position="101"/>
        <end position="110"/>
    </location>
</feature>
<dbReference type="EMBL" id="JAWLVV010000031">
    <property type="protein sequence ID" value="MDV7293749.1"/>
    <property type="molecule type" value="Genomic_DNA"/>
</dbReference>
<name>A0AAE4VFY8_MYCFO</name>
<feature type="transmembrane region" description="Helical" evidence="2">
    <location>
        <begin position="64"/>
        <end position="86"/>
    </location>
</feature>
<keyword evidence="2" id="KW-0812">Transmembrane</keyword>
<accession>A0AAE4VFY8</accession>
<dbReference type="AlphaFoldDB" id="A0AAE4VFY8"/>
<feature type="region of interest" description="Disordered" evidence="1">
    <location>
        <begin position="1"/>
        <end position="57"/>
    </location>
</feature>
<proteinExistence type="predicted"/>
<feature type="region of interest" description="Disordered" evidence="1">
    <location>
        <begin position="90"/>
        <end position="110"/>
    </location>
</feature>
<evidence type="ECO:0000313" key="3">
    <source>
        <dbReference type="EMBL" id="MDV7293749.1"/>
    </source>
</evidence>
<evidence type="ECO:0000256" key="2">
    <source>
        <dbReference type="SAM" id="Phobius"/>
    </source>
</evidence>
<evidence type="ECO:0000313" key="4">
    <source>
        <dbReference type="Proteomes" id="UP001186041"/>
    </source>
</evidence>
<organism evidence="3 4">
    <name type="scientific">Mycolicibacterium fortuitum</name>
    <name type="common">Mycobacterium fortuitum</name>
    <dbReference type="NCBI Taxonomy" id="1766"/>
    <lineage>
        <taxon>Bacteria</taxon>
        <taxon>Bacillati</taxon>
        <taxon>Actinomycetota</taxon>
        <taxon>Actinomycetes</taxon>
        <taxon>Mycobacteriales</taxon>
        <taxon>Mycobacteriaceae</taxon>
        <taxon>Mycolicibacterium</taxon>
    </lineage>
</organism>
<gene>
    <name evidence="3" type="ORF">R4485_26710</name>
</gene>
<reference evidence="3" key="1">
    <citation type="submission" date="2023-10" db="EMBL/GenBank/DDBJ databases">
        <title>Mycolicibacterium fortuitum clinical isolates causing pulmonary infections in humans.</title>
        <authorList>
            <person name="Mejia-Ponce P.M."/>
            <person name="Zenteno-Cuevas R."/>
            <person name="Licona-Cassani C."/>
        </authorList>
    </citation>
    <scope>NUCLEOTIDE SEQUENCE</scope>
    <source>
        <strain evidence="3">M8</strain>
    </source>
</reference>